<name>A0A2S5BCT8_9BASI</name>
<dbReference type="InterPro" id="IPR011037">
    <property type="entry name" value="Pyrv_Knase-like_insert_dom_sf"/>
</dbReference>
<dbReference type="InterPro" id="IPR005303">
    <property type="entry name" value="MOCOS_middle"/>
</dbReference>
<proteinExistence type="predicted"/>
<evidence type="ECO:0000259" key="1">
    <source>
        <dbReference type="PROSITE" id="PS51340"/>
    </source>
</evidence>
<accession>A0A2S5BCT8</accession>
<evidence type="ECO:0000313" key="2">
    <source>
        <dbReference type="EMBL" id="POY74582.1"/>
    </source>
</evidence>
<dbReference type="GO" id="GO:0003824">
    <property type="term" value="F:catalytic activity"/>
    <property type="evidence" value="ECO:0007669"/>
    <property type="project" value="InterPro"/>
</dbReference>
<dbReference type="Proteomes" id="UP000237144">
    <property type="component" value="Unassembled WGS sequence"/>
</dbReference>
<dbReference type="GO" id="GO:0030151">
    <property type="term" value="F:molybdenum ion binding"/>
    <property type="evidence" value="ECO:0007669"/>
    <property type="project" value="InterPro"/>
</dbReference>
<evidence type="ECO:0000313" key="3">
    <source>
        <dbReference type="Proteomes" id="UP000237144"/>
    </source>
</evidence>
<sequence length="331" mass="36568">MLSWLKGSAATGPTVQQLWVFPIKSCRGTRVEESAYTAEGLEYDRQWMIVDAQTHKFLTARTIPKMVLIHPSINRETGKLDVSVPSANDKDERQVFSVPLAHPTTYLDDPESDPSLDHDFQVWGDTQDGFAVGSSELHTALSDFMGRQVLLIRKGTTKRSVADVPGVVHSADLDPVVGFADFYALLIASATSLKELNRRVPDVVEQSPPDLAINRFRANIVVEGLKEPWAEDGWKAVRIGEEPIEIGFRCARCMLPSVDPDTAIRHKQLPDAVMKDRVVQPLSAPKVCFGMLASPVKKEGGVLRVGDPVAVLDTYPRPADGPYLRDEDRTN</sequence>
<dbReference type="EMBL" id="PJQD01000023">
    <property type="protein sequence ID" value="POY74582.1"/>
    <property type="molecule type" value="Genomic_DNA"/>
</dbReference>
<keyword evidence="3" id="KW-1185">Reference proteome</keyword>
<dbReference type="SUPFAM" id="SSF141673">
    <property type="entry name" value="MOSC N-terminal domain-like"/>
    <property type="match status" value="1"/>
</dbReference>
<dbReference type="PROSITE" id="PS51340">
    <property type="entry name" value="MOSC"/>
    <property type="match status" value="1"/>
</dbReference>
<dbReference type="OrthoDB" id="17255at2759"/>
<dbReference type="InterPro" id="IPR005302">
    <property type="entry name" value="MoCF_Sase_C"/>
</dbReference>
<dbReference type="AlphaFoldDB" id="A0A2S5BCT8"/>
<feature type="domain" description="MOSC" evidence="1">
    <location>
        <begin position="162"/>
        <end position="312"/>
    </location>
</feature>
<dbReference type="GO" id="GO:0030170">
    <property type="term" value="F:pyridoxal phosphate binding"/>
    <property type="evidence" value="ECO:0007669"/>
    <property type="project" value="InterPro"/>
</dbReference>
<dbReference type="Pfam" id="PF03473">
    <property type="entry name" value="MOSC"/>
    <property type="match status" value="1"/>
</dbReference>
<dbReference type="Pfam" id="PF03476">
    <property type="entry name" value="MOSC_N"/>
    <property type="match status" value="1"/>
</dbReference>
<reference evidence="2 3" key="1">
    <citation type="journal article" date="2018" name="Front. Microbiol.">
        <title>Prospects for Fungal Bioremediation of Acidic Radioactive Waste Sites: Characterization and Genome Sequence of Rhodotorula taiwanensis MD1149.</title>
        <authorList>
            <person name="Tkavc R."/>
            <person name="Matrosova V.Y."/>
            <person name="Grichenko O.E."/>
            <person name="Gostincar C."/>
            <person name="Volpe R.P."/>
            <person name="Klimenkova P."/>
            <person name="Gaidamakova E.K."/>
            <person name="Zhou C.E."/>
            <person name="Stewart B.J."/>
            <person name="Lyman M.G."/>
            <person name="Malfatti S.A."/>
            <person name="Rubinfeld B."/>
            <person name="Courtot M."/>
            <person name="Singh J."/>
            <person name="Dalgard C.L."/>
            <person name="Hamilton T."/>
            <person name="Frey K.G."/>
            <person name="Gunde-Cimerman N."/>
            <person name="Dugan L."/>
            <person name="Daly M.J."/>
        </authorList>
    </citation>
    <scope>NUCLEOTIDE SEQUENCE [LARGE SCALE GENOMIC DNA]</scope>
    <source>
        <strain evidence="2 3">MD1149</strain>
    </source>
</reference>
<dbReference type="STRING" id="741276.A0A2S5BCT8"/>
<dbReference type="PANTHER" id="PTHR14237">
    <property type="entry name" value="MOLYBDOPTERIN COFACTOR SULFURASE MOSC"/>
    <property type="match status" value="1"/>
</dbReference>
<dbReference type="SUPFAM" id="SSF50800">
    <property type="entry name" value="PK beta-barrel domain-like"/>
    <property type="match status" value="1"/>
</dbReference>
<protein>
    <recommendedName>
        <fullName evidence="1">MOSC domain-containing protein</fullName>
    </recommendedName>
</protein>
<comment type="caution">
    <text evidence="2">The sequence shown here is derived from an EMBL/GenBank/DDBJ whole genome shotgun (WGS) entry which is preliminary data.</text>
</comment>
<organism evidence="2 3">
    <name type="scientific">Rhodotorula taiwanensis</name>
    <dbReference type="NCBI Taxonomy" id="741276"/>
    <lineage>
        <taxon>Eukaryota</taxon>
        <taxon>Fungi</taxon>
        <taxon>Dikarya</taxon>
        <taxon>Basidiomycota</taxon>
        <taxon>Pucciniomycotina</taxon>
        <taxon>Microbotryomycetes</taxon>
        <taxon>Sporidiobolales</taxon>
        <taxon>Sporidiobolaceae</taxon>
        <taxon>Rhodotorula</taxon>
    </lineage>
</organism>
<dbReference type="PANTHER" id="PTHR14237:SF19">
    <property type="entry name" value="MITOCHONDRIAL AMIDOXIME REDUCING COMPONENT 1"/>
    <property type="match status" value="1"/>
</dbReference>
<gene>
    <name evidence="2" type="ORF">BMF94_2343</name>
</gene>